<keyword evidence="3" id="KW-1185">Reference proteome</keyword>
<sequence>MTIIVHPVGQGDLRNDIVGLSSLERQDAQKEAQKKTKDLLDAKDAEGLLGLLLEPPAKDSRFSAPPLSLILRSLCPAAGGPTRMVTVLLLVSRSGSSGTWTSGIGELLGNALGLEGVHDGLLRKLRLDVRAEMLNANLSEAEGIKSLTERLGSLVSSQAQEGTEPDVVVNAISGASMIALGAMGAADRLGLDWRAAVAPGAGKDTAVLLDRTSYETAPFHWLRSLGYIEQARTWAGEYQPELLDDDSFKRLCDLMKRLESKPADLTADDLASLLALDMARADNGAGLVARAWAQKHYLTLHEQESKDDKDAPCNLVEEATKRGSGKPPQLGHVIALALERANELGDDCPASVRWLLEHGWLNDIGTAAVHDLAAPSASEVTKVLALDEIAPRLPDWLARPGRGAVLFIVPCGVGAPRGMHVTERVLSGEPDKEIRRAVPGAMLDGAGALTAEFLLLHSSNPRSKKTALDEAAASFTARVDAGWERQHTPVLVDLCDYGGDDESEYVATPSIMRTVKAQIALALGAKRPAAVVIVGTGQKAAVLGALQAAQAWCAGHAAPLFLQTFVDERNEGARKRSVPQLHRLALHNDAEHALREAALHSLRSLNLLSATRVLAAGDGDMDELADKCSALRQRLLEVANDEEDPDRGVGVLIDLLKTVADLWEKAPELTRMRLAVVVAEALNFKTSGRKLLIRNNNLGPASGGIDLGRPCPKDRGEKETRDKGPHRDLLEVLYRVRNHLVVTHADGLVKPALREVLKDLEGRGIQTDSSSKEVVEPTYPDMLRLTCTKLEEAACALGVEPAQSTWKDDVDRLMADLESRARAREPRAGDHAALRVPATVLVNLTPHDVVIDPGDGTPPVRFPASGTVPHLVLSEPQWETLTVADPARPDGPRASVGLPLAVGATWQGVDPPLPEPRPHTLYLTSRVVAEHFPHRTDLVWPDDLVRDAEGRVIAARRLACLASADDCAAGQSERSSTPTDRVRENAE</sequence>
<organism evidence="2 3">
    <name type="scientific">Propionibacterium acidifaciens F0233</name>
    <dbReference type="NCBI Taxonomy" id="553198"/>
    <lineage>
        <taxon>Bacteria</taxon>
        <taxon>Bacillati</taxon>
        <taxon>Actinomycetota</taxon>
        <taxon>Actinomycetes</taxon>
        <taxon>Propionibacteriales</taxon>
        <taxon>Propionibacteriaceae</taxon>
        <taxon>Propionibacterium</taxon>
    </lineage>
</organism>
<name>U2SAU8_9ACTN</name>
<dbReference type="AlphaFoldDB" id="U2SAU8"/>
<feature type="region of interest" description="Disordered" evidence="1">
    <location>
        <begin position="966"/>
        <end position="987"/>
    </location>
</feature>
<proteinExistence type="predicted"/>
<dbReference type="GeneID" id="95361125"/>
<feature type="region of interest" description="Disordered" evidence="1">
    <location>
        <begin position="704"/>
        <end position="723"/>
    </location>
</feature>
<reference evidence="2" key="1">
    <citation type="submission" date="2013-08" db="EMBL/GenBank/DDBJ databases">
        <authorList>
            <person name="Durkin A.S."/>
            <person name="Haft D.R."/>
            <person name="McCorrison J."/>
            <person name="Torralba M."/>
            <person name="Gillis M."/>
            <person name="Haft D.H."/>
            <person name="Methe B."/>
            <person name="Sutton G."/>
            <person name="Nelson K.E."/>
        </authorList>
    </citation>
    <scope>NUCLEOTIDE SEQUENCE [LARGE SCALE GENOMIC DNA]</scope>
    <source>
        <strain evidence="2">F0233</strain>
    </source>
</reference>
<accession>U2SAU8</accession>
<protein>
    <submittedName>
        <fullName evidence="2">Uncharacterized protein</fullName>
    </submittedName>
</protein>
<dbReference type="RefSeq" id="WP_021796948.1">
    <property type="nucleotide sequence ID" value="NZ_ACVN02000101.1"/>
</dbReference>
<dbReference type="Proteomes" id="UP000017052">
    <property type="component" value="Unassembled WGS sequence"/>
</dbReference>
<evidence type="ECO:0000313" key="2">
    <source>
        <dbReference type="EMBL" id="ERK59887.1"/>
    </source>
</evidence>
<feature type="compositionally biased region" description="Basic and acidic residues" evidence="1">
    <location>
        <begin position="711"/>
        <end position="723"/>
    </location>
</feature>
<dbReference type="EMBL" id="ACVN02000101">
    <property type="protein sequence ID" value="ERK59887.1"/>
    <property type="molecule type" value="Genomic_DNA"/>
</dbReference>
<evidence type="ECO:0000313" key="3">
    <source>
        <dbReference type="Proteomes" id="UP000017052"/>
    </source>
</evidence>
<evidence type="ECO:0000256" key="1">
    <source>
        <dbReference type="SAM" id="MobiDB-lite"/>
    </source>
</evidence>
<gene>
    <name evidence="2" type="ORF">HMPREF0682_2181</name>
</gene>
<comment type="caution">
    <text evidence="2">The sequence shown here is derived from an EMBL/GenBank/DDBJ whole genome shotgun (WGS) entry which is preliminary data.</text>
</comment>